<dbReference type="Gene3D" id="3.30.450.80">
    <property type="entry name" value="Transcription factor LuxR-like, autoinducer-binding domain"/>
    <property type="match status" value="1"/>
</dbReference>
<sequence>MPDVLDVMNAVAHAQSVDEVWDHAVRYFRGHGLARATYGFTRFRRERSVGDPDDLLFVSSYPADYSRLYFQGGLYAKTAMFRWVTQNTGTCTWRWVEEAALKGELSPQEMEAMKVNRAAGVLAGVSISFPEVSARAKGALGLAADPGMSHDDLDVLWSAWGKEIEALAHLMHLKIVQLPMANRRRQLTERQREVLEWVADGKTAQDIGIIMGISPAMVEKHLRLARHALDVDTTAQAVAKGTMLNRIFQRPAHAGMNLRLVG</sequence>
<dbReference type="Gene3D" id="1.10.10.10">
    <property type="entry name" value="Winged helix-like DNA-binding domain superfamily/Winged helix DNA-binding domain"/>
    <property type="match status" value="1"/>
</dbReference>
<dbReference type="Pfam" id="PF00196">
    <property type="entry name" value="GerE"/>
    <property type="match status" value="1"/>
</dbReference>
<dbReference type="InterPro" id="IPR016032">
    <property type="entry name" value="Sig_transdc_resp-reg_C-effctor"/>
</dbReference>
<feature type="domain" description="HTH luxR-type" evidence="4">
    <location>
        <begin position="180"/>
        <end position="245"/>
    </location>
</feature>
<dbReference type="PROSITE" id="PS50043">
    <property type="entry name" value="HTH_LUXR_2"/>
    <property type="match status" value="1"/>
</dbReference>
<evidence type="ECO:0000313" key="6">
    <source>
        <dbReference type="Proteomes" id="UP000638981"/>
    </source>
</evidence>
<evidence type="ECO:0000259" key="4">
    <source>
        <dbReference type="PROSITE" id="PS50043"/>
    </source>
</evidence>
<dbReference type="GO" id="GO:0003677">
    <property type="term" value="F:DNA binding"/>
    <property type="evidence" value="ECO:0007669"/>
    <property type="project" value="UniProtKB-KW"/>
</dbReference>
<gene>
    <name evidence="5" type="ORF">GCM10007315_03390</name>
</gene>
<proteinExistence type="predicted"/>
<accession>A0A918WF54</accession>
<keyword evidence="6" id="KW-1185">Reference proteome</keyword>
<reference evidence="5" key="2">
    <citation type="submission" date="2020-09" db="EMBL/GenBank/DDBJ databases">
        <authorList>
            <person name="Sun Q."/>
            <person name="Kim S."/>
        </authorList>
    </citation>
    <scope>NUCLEOTIDE SEQUENCE</scope>
    <source>
        <strain evidence="5">KCTC 23310</strain>
    </source>
</reference>
<reference evidence="5" key="1">
    <citation type="journal article" date="2014" name="Int. J. Syst. Evol. Microbiol.">
        <title>Complete genome sequence of Corynebacterium casei LMG S-19264T (=DSM 44701T), isolated from a smear-ripened cheese.</title>
        <authorList>
            <consortium name="US DOE Joint Genome Institute (JGI-PGF)"/>
            <person name="Walter F."/>
            <person name="Albersmeier A."/>
            <person name="Kalinowski J."/>
            <person name="Ruckert C."/>
        </authorList>
    </citation>
    <scope>NUCLEOTIDE SEQUENCE</scope>
    <source>
        <strain evidence="5">KCTC 23310</strain>
    </source>
</reference>
<dbReference type="InterPro" id="IPR000792">
    <property type="entry name" value="Tscrpt_reg_LuxR_C"/>
</dbReference>
<name>A0A918WF54_9RHOB</name>
<dbReference type="EMBL" id="BMYJ01000001">
    <property type="protein sequence ID" value="GHC45333.1"/>
    <property type="molecule type" value="Genomic_DNA"/>
</dbReference>
<dbReference type="SUPFAM" id="SSF75516">
    <property type="entry name" value="Pheromone-binding domain of LuxR-like quorum-sensing transcription factors"/>
    <property type="match status" value="1"/>
</dbReference>
<dbReference type="AlphaFoldDB" id="A0A918WF54"/>
<dbReference type="PANTHER" id="PTHR44688">
    <property type="entry name" value="DNA-BINDING TRANSCRIPTIONAL ACTIVATOR DEVR_DOSR"/>
    <property type="match status" value="1"/>
</dbReference>
<dbReference type="InterPro" id="IPR005143">
    <property type="entry name" value="TF_LuxR_autoind-bd_dom"/>
</dbReference>
<dbReference type="PANTHER" id="PTHR44688:SF16">
    <property type="entry name" value="DNA-BINDING TRANSCRIPTIONAL ACTIVATOR DEVR_DOSR"/>
    <property type="match status" value="1"/>
</dbReference>
<dbReference type="Pfam" id="PF03472">
    <property type="entry name" value="Autoind_bind"/>
    <property type="match status" value="1"/>
</dbReference>
<keyword evidence="1" id="KW-0805">Transcription regulation</keyword>
<comment type="caution">
    <text evidence="5">The sequence shown here is derived from an EMBL/GenBank/DDBJ whole genome shotgun (WGS) entry which is preliminary data.</text>
</comment>
<keyword evidence="2" id="KW-0238">DNA-binding</keyword>
<dbReference type="SMART" id="SM00421">
    <property type="entry name" value="HTH_LUXR"/>
    <property type="match status" value="1"/>
</dbReference>
<organism evidence="5 6">
    <name type="scientific">Neogemmobacter tilapiae</name>
    <dbReference type="NCBI Taxonomy" id="875041"/>
    <lineage>
        <taxon>Bacteria</taxon>
        <taxon>Pseudomonadati</taxon>
        <taxon>Pseudomonadota</taxon>
        <taxon>Alphaproteobacteria</taxon>
        <taxon>Rhodobacterales</taxon>
        <taxon>Paracoccaceae</taxon>
        <taxon>Neogemmobacter</taxon>
    </lineage>
</organism>
<evidence type="ECO:0000256" key="1">
    <source>
        <dbReference type="ARBA" id="ARBA00023015"/>
    </source>
</evidence>
<dbReference type="InterPro" id="IPR036693">
    <property type="entry name" value="TF_LuxR_autoind-bd_dom_sf"/>
</dbReference>
<keyword evidence="3" id="KW-0804">Transcription</keyword>
<dbReference type="Proteomes" id="UP000638981">
    <property type="component" value="Unassembled WGS sequence"/>
</dbReference>
<evidence type="ECO:0000256" key="2">
    <source>
        <dbReference type="ARBA" id="ARBA00023125"/>
    </source>
</evidence>
<evidence type="ECO:0000313" key="5">
    <source>
        <dbReference type="EMBL" id="GHC45333.1"/>
    </source>
</evidence>
<dbReference type="GO" id="GO:0006355">
    <property type="term" value="P:regulation of DNA-templated transcription"/>
    <property type="evidence" value="ECO:0007669"/>
    <property type="project" value="InterPro"/>
</dbReference>
<evidence type="ECO:0000256" key="3">
    <source>
        <dbReference type="ARBA" id="ARBA00023163"/>
    </source>
</evidence>
<dbReference type="InterPro" id="IPR036388">
    <property type="entry name" value="WH-like_DNA-bd_sf"/>
</dbReference>
<protein>
    <submittedName>
        <fullName evidence="5">LuxR family transcriptional regulator</fullName>
    </submittedName>
</protein>
<dbReference type="SUPFAM" id="SSF46894">
    <property type="entry name" value="C-terminal effector domain of the bipartite response regulators"/>
    <property type="match status" value="1"/>
</dbReference>
<dbReference type="RefSeq" id="WP_189409770.1">
    <property type="nucleotide sequence ID" value="NZ_BMYJ01000001.1"/>
</dbReference>
<dbReference type="CDD" id="cd06170">
    <property type="entry name" value="LuxR_C_like"/>
    <property type="match status" value="1"/>
</dbReference>